<evidence type="ECO:0000256" key="1">
    <source>
        <dbReference type="ARBA" id="ARBA00010609"/>
    </source>
</evidence>
<reference evidence="7" key="1">
    <citation type="submission" date="2020-03" db="EMBL/GenBank/DDBJ databases">
        <title>A high-quality chromosome-level genome assembly of a woody plant with both climbing and erect habits, Rhamnella rubrinervis.</title>
        <authorList>
            <person name="Lu Z."/>
            <person name="Yang Y."/>
            <person name="Zhu X."/>
            <person name="Sun Y."/>
        </authorList>
    </citation>
    <scope>NUCLEOTIDE SEQUENCE</scope>
    <source>
        <strain evidence="7">BYM</strain>
        <tissue evidence="7">Leaf</tissue>
    </source>
</reference>
<name>A0A8K0H7F2_9ROSA</name>
<dbReference type="PANTHER" id="PTHR11709">
    <property type="entry name" value="MULTI-COPPER OXIDASE"/>
    <property type="match status" value="1"/>
</dbReference>
<dbReference type="Pfam" id="PF00394">
    <property type="entry name" value="Cu-oxidase"/>
    <property type="match status" value="1"/>
</dbReference>
<gene>
    <name evidence="7" type="ORF">FNV43_RR11968</name>
</gene>
<feature type="domain" description="Plastocyanin-like" evidence="5">
    <location>
        <begin position="378"/>
        <end position="513"/>
    </location>
</feature>
<dbReference type="InterPro" id="IPR045087">
    <property type="entry name" value="Cu-oxidase_fam"/>
</dbReference>
<evidence type="ECO:0000256" key="3">
    <source>
        <dbReference type="SAM" id="SignalP"/>
    </source>
</evidence>
<evidence type="ECO:0000256" key="2">
    <source>
        <dbReference type="ARBA" id="ARBA00023180"/>
    </source>
</evidence>
<organism evidence="7 8">
    <name type="scientific">Rhamnella rubrinervis</name>
    <dbReference type="NCBI Taxonomy" id="2594499"/>
    <lineage>
        <taxon>Eukaryota</taxon>
        <taxon>Viridiplantae</taxon>
        <taxon>Streptophyta</taxon>
        <taxon>Embryophyta</taxon>
        <taxon>Tracheophyta</taxon>
        <taxon>Spermatophyta</taxon>
        <taxon>Magnoliopsida</taxon>
        <taxon>eudicotyledons</taxon>
        <taxon>Gunneridae</taxon>
        <taxon>Pentapetalae</taxon>
        <taxon>rosids</taxon>
        <taxon>fabids</taxon>
        <taxon>Rosales</taxon>
        <taxon>Rhamnaceae</taxon>
        <taxon>rhamnoid group</taxon>
        <taxon>Rhamneae</taxon>
        <taxon>Rhamnella</taxon>
    </lineage>
</organism>
<comment type="caution">
    <text evidence="7">The sequence shown here is derived from an EMBL/GenBank/DDBJ whole genome shotgun (WGS) entry which is preliminary data.</text>
</comment>
<comment type="similarity">
    <text evidence="1">Belongs to the multicopper oxidase family.</text>
</comment>
<dbReference type="GO" id="GO:0005507">
    <property type="term" value="F:copper ion binding"/>
    <property type="evidence" value="ECO:0007669"/>
    <property type="project" value="InterPro"/>
</dbReference>
<proteinExistence type="inferred from homology"/>
<dbReference type="InterPro" id="IPR001117">
    <property type="entry name" value="Cu-oxidase_2nd"/>
</dbReference>
<dbReference type="InterPro" id="IPR011707">
    <property type="entry name" value="Cu-oxidase-like_N"/>
</dbReference>
<evidence type="ECO:0000259" key="4">
    <source>
        <dbReference type="Pfam" id="PF00394"/>
    </source>
</evidence>
<keyword evidence="3" id="KW-0732">Signal</keyword>
<dbReference type="SUPFAM" id="SSF49503">
    <property type="entry name" value="Cupredoxins"/>
    <property type="match status" value="3"/>
</dbReference>
<keyword evidence="8" id="KW-1185">Reference proteome</keyword>
<dbReference type="GO" id="GO:0016491">
    <property type="term" value="F:oxidoreductase activity"/>
    <property type="evidence" value="ECO:0007669"/>
    <property type="project" value="InterPro"/>
</dbReference>
<feature type="domain" description="Plastocyanin-like" evidence="6">
    <location>
        <begin position="32"/>
        <end position="145"/>
    </location>
</feature>
<evidence type="ECO:0000259" key="5">
    <source>
        <dbReference type="Pfam" id="PF07731"/>
    </source>
</evidence>
<feature type="signal peptide" evidence="3">
    <location>
        <begin position="1"/>
        <end position="19"/>
    </location>
</feature>
<dbReference type="AlphaFoldDB" id="A0A8K0H7F2"/>
<dbReference type="Gene3D" id="2.60.40.420">
    <property type="entry name" value="Cupredoxins - blue copper proteins"/>
    <property type="match status" value="3"/>
</dbReference>
<dbReference type="InterPro" id="IPR011706">
    <property type="entry name" value="Cu-oxidase_C"/>
</dbReference>
<sequence>MATFVGFLILLLITLEVAADLESPQVFYDWTVSYSRRAPLGVEKQVIVINDEFPGPLLNASTNDIVHVNIHNNLMEPFLMTWNGIHVRRNSWQDGAQETNCPIMPGQSWTYTFQLKDQIGSFFYFPSLLLQKGGGGYGAITVNNRDVLLLPFNQPYQDLNMLLADWYNAHHWDLRRLLDEGHSLRNPDGILINGLGPYDANFVFEPGQTYRLRISNVGLKTSINLRIEDHQLLLVETEGSYTIKQYYTSLDIHVGQSYSVLVTAKSHSQGGSFYMVASSRFTFPEITGVAVIRYTDSLGEHMGPLPQGPSLFDYSFSLDQARSIRWDLSVGAARENPQGSFHYGNIKISRMIYLENGVMTNQNKLRYTINGVSFVHPDTPLKLADYFQINHVFTPGIIPDMPDQTRMPTLGTSVIDALYRDFVHVVLYNPLSQLQSWHLDGYSFFVVGMEQGNWNPSKMATYNMVDAVSRSTVQVYPSSWTAILIKLDNQGMWNLRSQNAENWYLGQELYIRVKGVGQDDPLTIPTNDEAPIPDNVIKCGRALLHFLP</sequence>
<accession>A0A8K0H7F2</accession>
<feature type="domain" description="Plastocyanin-like" evidence="4">
    <location>
        <begin position="161"/>
        <end position="295"/>
    </location>
</feature>
<evidence type="ECO:0000313" key="8">
    <source>
        <dbReference type="Proteomes" id="UP000796880"/>
    </source>
</evidence>
<dbReference type="Proteomes" id="UP000796880">
    <property type="component" value="Unassembled WGS sequence"/>
</dbReference>
<dbReference type="Pfam" id="PF07732">
    <property type="entry name" value="Cu-oxidase_3"/>
    <property type="match status" value="1"/>
</dbReference>
<keyword evidence="2" id="KW-0325">Glycoprotein</keyword>
<dbReference type="Pfam" id="PF07731">
    <property type="entry name" value="Cu-oxidase_2"/>
    <property type="match status" value="1"/>
</dbReference>
<dbReference type="InterPro" id="IPR008972">
    <property type="entry name" value="Cupredoxin"/>
</dbReference>
<evidence type="ECO:0000259" key="6">
    <source>
        <dbReference type="Pfam" id="PF07732"/>
    </source>
</evidence>
<evidence type="ECO:0000313" key="7">
    <source>
        <dbReference type="EMBL" id="KAF3446788.1"/>
    </source>
</evidence>
<dbReference type="OrthoDB" id="2121828at2759"/>
<feature type="chain" id="PRO_5035440774" evidence="3">
    <location>
        <begin position="20"/>
        <end position="548"/>
    </location>
</feature>
<dbReference type="PANTHER" id="PTHR11709:SF296">
    <property type="entry name" value="MULTI-COPPER OXIDASE TYPE I FAMILY PROTEIN"/>
    <property type="match status" value="1"/>
</dbReference>
<protein>
    <submittedName>
        <fullName evidence="7">Uncharacterized protein</fullName>
    </submittedName>
</protein>
<dbReference type="EMBL" id="VOIH02000005">
    <property type="protein sequence ID" value="KAF3446788.1"/>
    <property type="molecule type" value="Genomic_DNA"/>
</dbReference>